<keyword evidence="1" id="KW-0614">Plasmid</keyword>
<dbReference type="AlphaFoldDB" id="A0A7D5W3Y6"/>
<accession>A0A7D5W3Y6</accession>
<gene>
    <name evidence="1" type="ORF">H0H12_29535</name>
</gene>
<evidence type="ECO:0000313" key="1">
    <source>
        <dbReference type="EMBL" id="QLJ17430.1"/>
    </source>
</evidence>
<reference evidence="1 2" key="1">
    <citation type="journal article" date="2009" name="Mikrobiologiia">
        <title>[Phenanthren biodegradation and interaction of Pseudomonas putida BS3701 and Burkholderia sp.BS3702 in plant rhizosphere].</title>
        <authorList>
            <person name="Ovchinnikova A.A."/>
            <person name="Vetrova A.A."/>
            <person name="Filonov A.E."/>
            <person name="Boronin A.M."/>
        </authorList>
    </citation>
    <scope>NUCLEOTIDE SEQUENCE [LARGE SCALE GENOMIC DNA]</scope>
    <source>
        <strain evidence="1 2">BS3701</strain>
        <plasmid evidence="2">pbs1142</plasmid>
    </source>
</reference>
<protein>
    <submittedName>
        <fullName evidence="1">Uncharacterized protein</fullName>
    </submittedName>
</protein>
<organism evidence="1 2">
    <name type="scientific">Pseudomonas putida</name>
    <name type="common">Arthrobacter siderocapsulatus</name>
    <dbReference type="NCBI Taxonomy" id="303"/>
    <lineage>
        <taxon>Bacteria</taxon>
        <taxon>Pseudomonadati</taxon>
        <taxon>Pseudomonadota</taxon>
        <taxon>Gammaproteobacteria</taxon>
        <taxon>Pseudomonadales</taxon>
        <taxon>Pseudomonadaceae</taxon>
        <taxon>Pseudomonas</taxon>
    </lineage>
</organism>
<geneLocation type="plasmid" evidence="2">
    <name>pbs1142</name>
</geneLocation>
<proteinExistence type="predicted"/>
<name>A0A7D5W3Y6_PSEPU</name>
<dbReference type="Proteomes" id="UP000510934">
    <property type="component" value="Plasmid pBS1142"/>
</dbReference>
<evidence type="ECO:0000313" key="2">
    <source>
        <dbReference type="Proteomes" id="UP000510934"/>
    </source>
</evidence>
<sequence length="109" mass="12003">MLKEVCMARSAAIIERLKAEQAENPKVPHYDCKPDMSCWPLQPADVKTAGYWKREGRRVPHGAEPVAFVVSGQGSSFHGIKLLTRWMPAYHESQTVPVKSGGKAGRGAE</sequence>
<dbReference type="EMBL" id="CP059054">
    <property type="protein sequence ID" value="QLJ17430.1"/>
    <property type="molecule type" value="Genomic_DNA"/>
</dbReference>